<evidence type="ECO:0000256" key="2">
    <source>
        <dbReference type="SAM" id="MobiDB-lite"/>
    </source>
</evidence>
<dbReference type="Pfam" id="PF20148">
    <property type="entry name" value="DUF6531"/>
    <property type="match status" value="1"/>
</dbReference>
<dbReference type="NCBIfam" id="TIGR03696">
    <property type="entry name" value="Rhs_assc_core"/>
    <property type="match status" value="1"/>
</dbReference>
<keyword evidence="3" id="KW-1133">Transmembrane helix</keyword>
<feature type="domain" description="PKD" evidence="5">
    <location>
        <begin position="649"/>
        <end position="730"/>
    </location>
</feature>
<feature type="transmembrane region" description="Helical" evidence="3">
    <location>
        <begin position="3187"/>
        <end position="3214"/>
    </location>
</feature>
<keyword evidence="4" id="KW-0732">Signal</keyword>
<feature type="region of interest" description="Disordered" evidence="2">
    <location>
        <begin position="615"/>
        <end position="657"/>
    </location>
</feature>
<dbReference type="InterPro" id="IPR013783">
    <property type="entry name" value="Ig-like_fold"/>
</dbReference>
<dbReference type="Proteomes" id="UP000190814">
    <property type="component" value="Unassembled WGS sequence"/>
</dbReference>
<accession>A0A1T4V4G4</accession>
<dbReference type="EMBL" id="FUXZ01000002">
    <property type="protein sequence ID" value="SKA59838.1"/>
    <property type="molecule type" value="Genomic_DNA"/>
</dbReference>
<keyword evidence="7" id="KW-1185">Reference proteome</keyword>
<proteinExistence type="predicted"/>
<dbReference type="InterPro" id="IPR035986">
    <property type="entry name" value="PKD_dom_sf"/>
</dbReference>
<dbReference type="SUPFAM" id="SSF49299">
    <property type="entry name" value="PKD domain"/>
    <property type="match status" value="1"/>
</dbReference>
<evidence type="ECO:0000313" key="6">
    <source>
        <dbReference type="EMBL" id="SKA59838.1"/>
    </source>
</evidence>
<protein>
    <submittedName>
        <fullName evidence="6">RHS repeat-associated core domain-containing protein</fullName>
    </submittedName>
</protein>
<feature type="compositionally biased region" description="Acidic residues" evidence="2">
    <location>
        <begin position="618"/>
        <end position="633"/>
    </location>
</feature>
<dbReference type="PANTHER" id="PTHR32305:SF15">
    <property type="entry name" value="PROTEIN RHSA-RELATED"/>
    <property type="match status" value="1"/>
</dbReference>
<dbReference type="Pfam" id="PF05593">
    <property type="entry name" value="RHS_repeat"/>
    <property type="match status" value="1"/>
</dbReference>
<dbReference type="InterPro" id="IPR045351">
    <property type="entry name" value="DUF6531"/>
</dbReference>
<sequence>MNKYVKKALKRAISLTLVASLISTNIDVAAASEKPEGLVSFNGNFFDTFEEAVTEANDSALTSVTICLYGDVEVSDCIKLKNKEYIIKGVESALDEDGEGGHTKIKYNITNEDEKKDYPIFEMDGSKVEFDSVSICGKGLDKNNKMYGDVIEANKSYINLYNSTIMDFMSNKSIINMKDSSINMDKISGISGNVFDGYGCIHGEGTSRIKDGSIDNNNGGKAGGIYAEGPIYLEDTNVFGNKGSEAGGIYAKDSLYTKGVTVYKNSNSSYNEGGGITIDSKNDSELINTRIANNNSYTYYGGLRILGSGTVDLFGVKFFDNLGKFSVGAIDLENKDATLTFRNKGRYDSVFGSVECDRNEIGHQADDETIRNNGTIVCDDVYIHNDRGNEFGTIKIRDNGNFILGRDAEINDTIVLEKDSSILKIKDNLQYHNEINPIRVKYSNNLGMSLPKTVAYIDGSNKEELGYDVLSKKIIYVDDERIPDSAYLEYRDGKIELSSDVKKIKIKAKNKKGEAVKGVSFELYLVKSIEYDDNGEVKSCKSTKLNRTESTDNNGEVLLSGFGAGKYRLVTVGTPSEYSSGDTKDVFFDLLDNDKNLEVIIANRDYSPTAVIRGFINDDNEDSDDEDDDEEENNQNTGTETQEDEQQQGDVLDSKNGKESKINENICFNAGDSSDDEGIVSFTWDFGDGSEQESGKIVNHRYQKAGTYTVNLIITDSKGQKSVASTKLKVSGVRNGESSVNLYFYDSQSLGGVKDLNVYIYDENGNQVYAKAQKTDVNGKLNIALKPGKYSLKASNSMYPTRMKNFIVSDSTDISMPINSKTAAESKIELHDLTYDEMVEAGIDVNNIGNVSFAGFKIELDFDTEYEYDSDKNNRKREDLEYIVYYNHSAQKWEVNGKKAKEIEAVELDPDHVLIYDSGFKWEKEIFEVKLLTINNSKTDTIKNAYAKIDFNDKVTYAAMDEESENQNFDVKKVDDVKPGEVAVTSWYLRGENEGDAEIGVETYGDFCSDGNEPQPFSSYAHIKKDIHIVNVKDFKFEVKCDKYAYSDEEYKVELRVRNQSGRKLRNFTLYNSSRMQVSADYLTELEKGEDDVFVKSLSSYGSVSLTFRTKFKSAYTEEQLKYELLRLIFTIYDGFSSDIPADVEISKSDVVSACDYAGIDYDSLPKPKAADPVDLLTGSFTYDYKDLELLGKESLTYERYYNSNDNLNEKFVFDENDDTKTIKNHLSEGWSDNYSYAIEKMYVDENKEELELIDFSEKTDDENTSDQNNDKEELSSESATNGEMICMTLPKGERVYFSAPKNSEEDNANESESTYEIDDIKYVQYISRKGSNFTLYETENKYVVISNFGKTYVFNHKGQIECIKKSNENIIDELKVAESEENTYNDFNDNEVVFTYDDCYLKKVKSVAGELKFNYDLAGKIIDVTGNDNYIVRLSYDKGNLKKITDADGGVTEYTYYDNNLLKSIKSPDKIKLFENTYDDYGRVIKQVVDEKEVYTFTYENKFEDVNTSANMTNTVTGPNGYIKKIVTDNDGRTVSETENGKESSYTYNDNNLLFTKTDADGNVTKYYYDDNGHNNKIKYADGLFEKFEYDAKGRLLSKTGKSKVTEYYNYDKYGNLTSYTNGVGETALYEYDKNGNLILMTDYMGAQSKFSYDKKGNVLSYVDAQNNTISFTYDDRGLIESKKNPDGNSEEYEYSKAGKLLSVTDYSGNKETYDLSDAGVKLGITDKRGNKTSIFYDERDRKNGVKTAEGRETKYAYDSANNIEKITDALGYSLNYEYDSDGNVTKYTDNAGNEYVYSYNNDGSVKSYIDPLNNKYNYFYDTNGNLKKSENPDGSSEKYDYDALGNVIKITDANGNEEKYERNNLGLVTKFTDKNGHETSYEYNAFGKVSVITNPNGEKLLCSYDTLGYLSSVKREDGSLKKYEYDTLGRVSGLTNYNGDKTSYEYDEIGNVKKIIYPDGSNDEFSYDENSNLTEYKDRNNKVFKYEYDKDNNLTKKINPNNDEITYERNKLSQISKITDENGETSSFIYDANGNVKKKIDSKGNEECYKYNFNGEIEEIIDKEGVKTSLERDYKGNITKITDGNKNVNKYYYDSASNLVKSIDGEGNTTTYKYDKNGNLIEKNSPEKIKYTYKYDSNDMLIEELVEDKTINKYEYDSNGNVSKRITGEGAEYSFEYDGEGNVTGEVDPYGDKIEYRYDSDGRIVEIVDKNGNVKTCERDNNGNIVLSSDTNGVLTKYEYDSLGNLIKQIENYNENTYKDVGKKTLDDNKKEQEKTSLNKNINRSISGTKNNSSNSYKINKLKTVNVDVKISKLSDKKLLKILGISNIKKSNNKKLKKSSEKISNKLNKYIDDKIDKQIRKNILKNNKKNKSYEIVSNGIYVKGYSKAMSNLSCRALNIIDKAYINNLNKKFKKSKNFRSQLIAPKNKVKKKTHKISVTVLVNDEEEASDDSGSNLLNGFSSFEYSKSKLNMDGKADLDDDLKKNNNSLKSYEELKKENLDENVVTTYKYDKVGNLLEEDRCGNVTTYEYDKNYNVSSKVDANGVKTVYKYDKNDRLIKSYNSDNGGDYVSLSYDNNGNVIKVTKKDRKNDKTSTEEYNYDNNNNVISKKDALNNEFSISYDKDGKVSKTVDATGKKTTYSYNSIGNVTKKEITDGNNTLTNKYGYNKDGVLTSYENDTNKTSYELDLLNRITKVTDEVKTDAESNEVKDVIDYEYSKLDKISKITNNEGNYTLYDYDNVGNIKHIESKTDDNVENINYSYDNLNRVISKNIADSVNVKYTYDENNKVTSIWKNDECKHLYTRDANGNVLTDNDKEYTYDDSNRLKTYVSKNENIKYDYDGFGNLVEENDSLNNIKTNYEYNEANELIKKTVSANSSNDIVTYEYDNNGNRISVKDKNGIKTFAYNLYDKVENVAYQNNNNEKQYDINYNYDALENLISEESIDLINDKTIKREYTVESMSGLGSVLFETRKETGVDEKHISNVYDESGKVTERIDDKSYAVIEDVLGSIEEFINVNDKEDTSNVSYSPWGDVKDIANNNLAVMDLVSYTGYGYNALSNLYSAVNRIYDVTTRSYMQRDKGQPKVIRPSSFETYAYVENNPVNHVDPYGLSILSKVGSWVSDTADAFVSTVKNAAGAVKDAVVDAAEGIKDAVVDAAHELVTDIKNVLKIDSRIFKSGIQAGVGAAFAVGMGFGIPAAIACAFAAVAVGAVLGVGAHAVKTFVTGGTYDDFLCGLEDSIYSGADFMTALFMTTAMAGYGECKKIEYNEANKAFEEAKEASKGAGAGEGGSKSINDLTPNQGYASFKDLKKSIGSAGEGNDWHHIVEQSQIKKSGFSSEQIHNTNNIIAVDHATHMKITGYYNTKSFRFTGGLSVRDWLAGQSYETQYNFGLDVLRKFGVIE</sequence>
<dbReference type="InterPro" id="IPR050708">
    <property type="entry name" value="T6SS_VgrG/RHS"/>
</dbReference>
<dbReference type="PROSITE" id="PS50093">
    <property type="entry name" value="PKD"/>
    <property type="match status" value="1"/>
</dbReference>
<dbReference type="Pfam" id="PF18911">
    <property type="entry name" value="PKD_4"/>
    <property type="match status" value="1"/>
</dbReference>
<dbReference type="NCBIfam" id="TIGR01643">
    <property type="entry name" value="YD_repeat_2x"/>
    <property type="match status" value="14"/>
</dbReference>
<keyword evidence="1" id="KW-0677">Repeat</keyword>
<dbReference type="PANTHER" id="PTHR32305">
    <property type="match status" value="1"/>
</dbReference>
<feature type="region of interest" description="Disordered" evidence="2">
    <location>
        <begin position="1257"/>
        <end position="1284"/>
    </location>
</feature>
<dbReference type="InterPro" id="IPR000601">
    <property type="entry name" value="PKD_dom"/>
</dbReference>
<name>A0A1T4V4G4_9FIRM</name>
<dbReference type="SMART" id="SM00089">
    <property type="entry name" value="PKD"/>
    <property type="match status" value="1"/>
</dbReference>
<dbReference type="InterPro" id="IPR022409">
    <property type="entry name" value="PKD/Chitinase_dom"/>
</dbReference>
<feature type="chain" id="PRO_5039222481" evidence="4">
    <location>
        <begin position="31"/>
        <end position="3403"/>
    </location>
</feature>
<reference evidence="6 7" key="1">
    <citation type="submission" date="2017-02" db="EMBL/GenBank/DDBJ databases">
        <authorList>
            <person name="Peterson S.W."/>
        </authorList>
    </citation>
    <scope>NUCLEOTIDE SEQUENCE [LARGE SCALE GENOMIC DNA]</scope>
    <source>
        <strain evidence="6 7">ATCC 35992</strain>
    </source>
</reference>
<dbReference type="InterPro" id="IPR056823">
    <property type="entry name" value="TEN-like_YD-shell"/>
</dbReference>
<dbReference type="InterPro" id="IPR022385">
    <property type="entry name" value="Rhs_assc_core"/>
</dbReference>
<evidence type="ECO:0000256" key="4">
    <source>
        <dbReference type="SAM" id="SignalP"/>
    </source>
</evidence>
<dbReference type="Gene3D" id="2.60.40.10">
    <property type="entry name" value="Immunoglobulins"/>
    <property type="match status" value="1"/>
</dbReference>
<evidence type="ECO:0000313" key="7">
    <source>
        <dbReference type="Proteomes" id="UP000190814"/>
    </source>
</evidence>
<organism evidence="6 7">
    <name type="scientific">Eubacterium uniforme</name>
    <dbReference type="NCBI Taxonomy" id="39495"/>
    <lineage>
        <taxon>Bacteria</taxon>
        <taxon>Bacillati</taxon>
        <taxon>Bacillota</taxon>
        <taxon>Clostridia</taxon>
        <taxon>Eubacteriales</taxon>
        <taxon>Eubacteriaceae</taxon>
        <taxon>Eubacterium</taxon>
    </lineage>
</organism>
<dbReference type="STRING" id="39495.SAMN02745111_00087"/>
<dbReference type="Gene3D" id="2.180.10.10">
    <property type="entry name" value="RHS repeat-associated core"/>
    <property type="match status" value="6"/>
</dbReference>
<evidence type="ECO:0000256" key="3">
    <source>
        <dbReference type="SAM" id="Phobius"/>
    </source>
</evidence>
<dbReference type="SUPFAM" id="SSF51126">
    <property type="entry name" value="Pectin lyase-like"/>
    <property type="match status" value="1"/>
</dbReference>
<dbReference type="InterPro" id="IPR011050">
    <property type="entry name" value="Pectin_lyase_fold/virulence"/>
</dbReference>
<evidence type="ECO:0000256" key="1">
    <source>
        <dbReference type="ARBA" id="ARBA00022737"/>
    </source>
</evidence>
<dbReference type="CDD" id="cd00146">
    <property type="entry name" value="PKD"/>
    <property type="match status" value="1"/>
</dbReference>
<dbReference type="InterPro" id="IPR031325">
    <property type="entry name" value="RHS_repeat"/>
</dbReference>
<dbReference type="InterPro" id="IPR006530">
    <property type="entry name" value="YD"/>
</dbReference>
<keyword evidence="3" id="KW-0812">Transmembrane</keyword>
<gene>
    <name evidence="6" type="ORF">SAMN02745111_00087</name>
</gene>
<feature type="signal peptide" evidence="4">
    <location>
        <begin position="1"/>
        <end position="30"/>
    </location>
</feature>
<dbReference type="Pfam" id="PF25023">
    <property type="entry name" value="TEN_YD-shell"/>
    <property type="match status" value="4"/>
</dbReference>
<evidence type="ECO:0000259" key="5">
    <source>
        <dbReference type="PROSITE" id="PS50093"/>
    </source>
</evidence>
<keyword evidence="3" id="KW-0472">Membrane</keyword>